<organism evidence="1 2">
    <name type="scientific">Coccidioides immitis H538.4</name>
    <dbReference type="NCBI Taxonomy" id="396776"/>
    <lineage>
        <taxon>Eukaryota</taxon>
        <taxon>Fungi</taxon>
        <taxon>Dikarya</taxon>
        <taxon>Ascomycota</taxon>
        <taxon>Pezizomycotina</taxon>
        <taxon>Eurotiomycetes</taxon>
        <taxon>Eurotiomycetidae</taxon>
        <taxon>Onygenales</taxon>
        <taxon>Onygenaceae</taxon>
        <taxon>Coccidioides</taxon>
    </lineage>
</organism>
<dbReference type="STRING" id="396776.A0A0J8S773"/>
<dbReference type="AlphaFoldDB" id="A0A0J8S773"/>
<protein>
    <recommendedName>
        <fullName evidence="3">Protein kinase domain-containing protein</fullName>
    </recommendedName>
</protein>
<evidence type="ECO:0008006" key="3">
    <source>
        <dbReference type="Google" id="ProtNLM"/>
    </source>
</evidence>
<accession>A0A0J8S773</accession>
<proteinExistence type="predicted"/>
<gene>
    <name evidence="1" type="ORF">CIHG_10502</name>
</gene>
<dbReference type="Proteomes" id="UP000054563">
    <property type="component" value="Unassembled WGS sequence"/>
</dbReference>
<evidence type="ECO:0000313" key="2">
    <source>
        <dbReference type="Proteomes" id="UP000054563"/>
    </source>
</evidence>
<sequence length="133" mass="14815">MLPCIKTSIFVNCEDWAAAYLPILLYMDHMGSFFVIPLSARSSTDNNKNGQWRGFAPIPDISLERLADDLEGANKEGFLEFLQRILCWMPEERPTAEELRKKTRFLSRAPAIAHSAGAYGDSTPATPSSLGHL</sequence>
<dbReference type="EMBL" id="DS017171">
    <property type="protein sequence ID" value="KMU92716.1"/>
    <property type="molecule type" value="Genomic_DNA"/>
</dbReference>
<dbReference type="OrthoDB" id="4205840at2759"/>
<reference evidence="2" key="1">
    <citation type="journal article" date="2010" name="Genome Res.">
        <title>Population genomic sequencing of Coccidioides fungi reveals recent hybridization and transposon control.</title>
        <authorList>
            <person name="Neafsey D.E."/>
            <person name="Barker B.M."/>
            <person name="Sharpton T.J."/>
            <person name="Stajich J.E."/>
            <person name="Park D.J."/>
            <person name="Whiston E."/>
            <person name="Hung C.-Y."/>
            <person name="McMahan C."/>
            <person name="White J."/>
            <person name="Sykes S."/>
            <person name="Heiman D."/>
            <person name="Young S."/>
            <person name="Zeng Q."/>
            <person name="Abouelleil A."/>
            <person name="Aftuck L."/>
            <person name="Bessette D."/>
            <person name="Brown A."/>
            <person name="FitzGerald M."/>
            <person name="Lui A."/>
            <person name="Macdonald J.P."/>
            <person name="Priest M."/>
            <person name="Orbach M.J."/>
            <person name="Galgiani J.N."/>
            <person name="Kirkland T.N."/>
            <person name="Cole G.T."/>
            <person name="Birren B.W."/>
            <person name="Henn M.R."/>
            <person name="Taylor J.W."/>
            <person name="Rounsley S.D."/>
        </authorList>
    </citation>
    <scope>NUCLEOTIDE SEQUENCE [LARGE SCALE GENOMIC DNA]</scope>
    <source>
        <strain evidence="2">H538.4</strain>
    </source>
</reference>
<dbReference type="VEuPathDB" id="FungiDB:CIHG_10502"/>
<name>A0A0J8S773_COCIT</name>
<evidence type="ECO:0000313" key="1">
    <source>
        <dbReference type="EMBL" id="KMU92716.1"/>
    </source>
</evidence>
<dbReference type="Gene3D" id="1.10.510.10">
    <property type="entry name" value="Transferase(Phosphotransferase) domain 1"/>
    <property type="match status" value="1"/>
</dbReference>